<keyword evidence="1" id="KW-0472">Membrane</keyword>
<dbReference type="Proteomes" id="UP000266484">
    <property type="component" value="Unassembled WGS sequence"/>
</dbReference>
<accession>A0A399TBN3</accession>
<evidence type="ECO:0000313" key="3">
    <source>
        <dbReference type="Proteomes" id="UP000266484"/>
    </source>
</evidence>
<feature type="transmembrane region" description="Helical" evidence="1">
    <location>
        <begin position="137"/>
        <end position="162"/>
    </location>
</feature>
<sequence>MGIRRWDERRAARRLRAGGGEPLPRFRWWQLFSRSLLEVTLPGPDGVPATHSVDIRHLGDGDDGAVRARLYVDGRLRSLSKLPARFPVPGGRIEVAVGNFGVRRCHHVTDDGTERQLTPHAATAEGRRARLHRTHPGLSRGIGAVSTLVVLVGLGVAVPQLVETVMDIPPVEEALGPFELPVRIPLAANIAVGVAAVLGSTERALRLRSNWLDDLAS</sequence>
<evidence type="ECO:0000256" key="1">
    <source>
        <dbReference type="SAM" id="Phobius"/>
    </source>
</evidence>
<proteinExistence type="predicted"/>
<dbReference type="RefSeq" id="WP_119382382.1">
    <property type="nucleotide sequence ID" value="NZ_QWGT01000091.1"/>
</dbReference>
<comment type="caution">
    <text evidence="2">The sequence shown here is derived from an EMBL/GenBank/DDBJ whole genome shotgun (WGS) entry which is preliminary data.</text>
</comment>
<dbReference type="EMBL" id="QWGT01000091">
    <property type="protein sequence ID" value="RIJ51687.1"/>
    <property type="molecule type" value="Genomic_DNA"/>
</dbReference>
<keyword evidence="3" id="KW-1185">Reference proteome</keyword>
<reference evidence="2 3" key="1">
    <citation type="submission" date="2018-08" db="EMBL/GenBank/DDBJ databases">
        <title>Genome Sequence of Clavibacter michiganensis Subspecies type strains, and the Atypical Peach-Colored Strains Isolated from Tomato.</title>
        <authorList>
            <person name="Osdaghi E."/>
            <person name="Portier P."/>
            <person name="Briand M."/>
            <person name="Jacques M.-A."/>
        </authorList>
    </citation>
    <scope>NUCLEOTIDE SEQUENCE [LARGE SCALE GENOMIC DNA]</scope>
    <source>
        <strain evidence="2 3">CFBP 8615</strain>
    </source>
</reference>
<keyword evidence="1" id="KW-0812">Transmembrane</keyword>
<protein>
    <submittedName>
        <fullName evidence="2">Uncharacterized protein</fullName>
    </submittedName>
</protein>
<organism evidence="2 3">
    <name type="scientific">Clavibacter lycopersici</name>
    <dbReference type="NCBI Taxonomy" id="2301718"/>
    <lineage>
        <taxon>Bacteria</taxon>
        <taxon>Bacillati</taxon>
        <taxon>Actinomycetota</taxon>
        <taxon>Actinomycetes</taxon>
        <taxon>Micrococcales</taxon>
        <taxon>Microbacteriaceae</taxon>
        <taxon>Clavibacter</taxon>
    </lineage>
</organism>
<gene>
    <name evidence="2" type="ORF">DZG00_07915</name>
</gene>
<dbReference type="AlphaFoldDB" id="A0A399TBN3"/>
<feature type="transmembrane region" description="Helical" evidence="1">
    <location>
        <begin position="182"/>
        <end position="199"/>
    </location>
</feature>
<name>A0A399TBN3_9MICO</name>
<evidence type="ECO:0000313" key="2">
    <source>
        <dbReference type="EMBL" id="RIJ51687.1"/>
    </source>
</evidence>
<dbReference type="OrthoDB" id="2716688at2"/>
<keyword evidence="1" id="KW-1133">Transmembrane helix</keyword>